<dbReference type="Pfam" id="PF01243">
    <property type="entry name" value="PNPOx_N"/>
    <property type="match status" value="1"/>
</dbReference>
<dbReference type="InterPro" id="IPR012349">
    <property type="entry name" value="Split_barrel_FMN-bd"/>
</dbReference>
<keyword evidence="1" id="KW-0732">Signal</keyword>
<dbReference type="Gene3D" id="2.30.110.10">
    <property type="entry name" value="Electron Transport, Fmn-binding Protein, Chain A"/>
    <property type="match status" value="1"/>
</dbReference>
<evidence type="ECO:0000313" key="3">
    <source>
        <dbReference type="EMBL" id="ABB38585.2"/>
    </source>
</evidence>
<dbReference type="RefSeq" id="WP_011367715.1">
    <property type="nucleotide sequence ID" value="NC_007519.1"/>
</dbReference>
<accession>Q310R1</accession>
<dbReference type="AlphaFoldDB" id="Q310R1"/>
<evidence type="ECO:0000313" key="4">
    <source>
        <dbReference type="Proteomes" id="UP000002710"/>
    </source>
</evidence>
<keyword evidence="4" id="KW-1185">Reference proteome</keyword>
<proteinExistence type="predicted"/>
<dbReference type="DNASU" id="3756791"/>
<dbReference type="SUPFAM" id="SSF50475">
    <property type="entry name" value="FMN-binding split barrel"/>
    <property type="match status" value="1"/>
</dbReference>
<dbReference type="eggNOG" id="COG0748">
    <property type="taxonomic scope" value="Bacteria"/>
</dbReference>
<name>Q310R1_OLEA2</name>
<dbReference type="HOGENOM" id="CLU_123705_1_0_7"/>
<protein>
    <submittedName>
        <fullName evidence="3">Pyridoxamine 5'-phosphate oxidase-related FMN-binding protein</fullName>
    </submittedName>
</protein>
<dbReference type="EMBL" id="CP000112">
    <property type="protein sequence ID" value="ABB38585.2"/>
    <property type="molecule type" value="Genomic_DNA"/>
</dbReference>
<dbReference type="Proteomes" id="UP000002710">
    <property type="component" value="Chromosome"/>
</dbReference>
<sequence>MLNTMLSMLGSHGLCVLATAAATAGAVVPHCSLMSYVVTGEGVSLYVATGKNSRKYENMRANPVVSILVDNRDTAGNGPYALTLAAQAVIDLPCAERRKAAGLLAASHAPLRQLLETPSCAVVRLDVSEMTLLTDVRTAFTEKIELSQKTA</sequence>
<dbReference type="KEGG" id="dde:Dde_1788"/>
<feature type="signal peptide" evidence="1">
    <location>
        <begin position="1"/>
        <end position="26"/>
    </location>
</feature>
<feature type="chain" id="PRO_5004220037" evidence="1">
    <location>
        <begin position="27"/>
        <end position="151"/>
    </location>
</feature>
<organism evidence="3 4">
    <name type="scientific">Oleidesulfovibrio alaskensis (strain ATCC BAA-1058 / DSM 17464 / G20)</name>
    <name type="common">Desulfovibrio alaskensis</name>
    <dbReference type="NCBI Taxonomy" id="207559"/>
    <lineage>
        <taxon>Bacteria</taxon>
        <taxon>Pseudomonadati</taxon>
        <taxon>Thermodesulfobacteriota</taxon>
        <taxon>Desulfovibrionia</taxon>
        <taxon>Desulfovibrionales</taxon>
        <taxon>Desulfovibrionaceae</taxon>
        <taxon>Oleidesulfovibrio</taxon>
    </lineage>
</organism>
<reference evidence="3 4" key="1">
    <citation type="journal article" date="2011" name="J. Bacteriol.">
        <title>Complete genome sequence and updated annotation of Desulfovibrio alaskensis G20.</title>
        <authorList>
            <person name="Hauser L.J."/>
            <person name="Land M.L."/>
            <person name="Brown S.D."/>
            <person name="Larimer F."/>
            <person name="Keller K.L."/>
            <person name="Rapp-Giles B.J."/>
            <person name="Price M.N."/>
            <person name="Lin M."/>
            <person name="Bruce D.C."/>
            <person name="Detter J.C."/>
            <person name="Tapia R."/>
            <person name="Han C.S."/>
            <person name="Goodwin L.A."/>
            <person name="Cheng J.F."/>
            <person name="Pitluck S."/>
            <person name="Copeland A."/>
            <person name="Lucas S."/>
            <person name="Nolan M."/>
            <person name="Lapidus A.L."/>
            <person name="Palumbo A.V."/>
            <person name="Wall J.D."/>
        </authorList>
    </citation>
    <scope>NUCLEOTIDE SEQUENCE [LARGE SCALE GENOMIC DNA]</scope>
    <source>
        <strain evidence="4">ATCC BAA 1058 / DSM 17464 / G20</strain>
    </source>
</reference>
<feature type="domain" description="Pyridoxamine 5'-phosphate oxidase N-terminal" evidence="2">
    <location>
        <begin position="7"/>
        <end position="89"/>
    </location>
</feature>
<dbReference type="STRING" id="207559.Dde_1788"/>
<gene>
    <name evidence="3" type="ordered locus">Dde_1788</name>
</gene>
<dbReference type="InterPro" id="IPR011576">
    <property type="entry name" value="Pyridox_Oxase_N"/>
</dbReference>
<evidence type="ECO:0000256" key="1">
    <source>
        <dbReference type="SAM" id="SignalP"/>
    </source>
</evidence>
<evidence type="ECO:0000259" key="2">
    <source>
        <dbReference type="Pfam" id="PF01243"/>
    </source>
</evidence>